<dbReference type="AlphaFoldDB" id="A0A9Q0G6P2"/>
<dbReference type="Proteomes" id="UP001141552">
    <property type="component" value="Unassembled WGS sequence"/>
</dbReference>
<dbReference type="PANTHER" id="PTHR48476">
    <property type="entry name" value="SHORT-CHAIN DEHYDROGENASE TIC 32, CHLOROPLASTIC-LIKE"/>
    <property type="match status" value="1"/>
</dbReference>
<organism evidence="1 2">
    <name type="scientific">Turnera subulata</name>
    <dbReference type="NCBI Taxonomy" id="218843"/>
    <lineage>
        <taxon>Eukaryota</taxon>
        <taxon>Viridiplantae</taxon>
        <taxon>Streptophyta</taxon>
        <taxon>Embryophyta</taxon>
        <taxon>Tracheophyta</taxon>
        <taxon>Spermatophyta</taxon>
        <taxon>Magnoliopsida</taxon>
        <taxon>eudicotyledons</taxon>
        <taxon>Gunneridae</taxon>
        <taxon>Pentapetalae</taxon>
        <taxon>rosids</taxon>
        <taxon>fabids</taxon>
        <taxon>Malpighiales</taxon>
        <taxon>Passifloraceae</taxon>
        <taxon>Turnera</taxon>
    </lineage>
</organism>
<evidence type="ECO:0000313" key="2">
    <source>
        <dbReference type="Proteomes" id="UP001141552"/>
    </source>
</evidence>
<dbReference type="InterPro" id="IPR055280">
    <property type="entry name" value="TIC32"/>
</dbReference>
<protein>
    <submittedName>
        <fullName evidence="1">Short-chain dehydrogenase TIC 32, chloroplastic</fullName>
    </submittedName>
</protein>
<reference evidence="1" key="1">
    <citation type="submission" date="2022-02" db="EMBL/GenBank/DDBJ databases">
        <authorList>
            <person name="Henning P.M."/>
            <person name="McCubbin A.G."/>
            <person name="Shore J.S."/>
        </authorList>
    </citation>
    <scope>NUCLEOTIDE SEQUENCE</scope>
    <source>
        <strain evidence="1">F60SS</strain>
        <tissue evidence="1">Leaves</tissue>
    </source>
</reference>
<dbReference type="OrthoDB" id="191139at2759"/>
<accession>A0A9Q0G6P2</accession>
<proteinExistence type="predicted"/>
<gene>
    <name evidence="1" type="primary">TIC32_9</name>
    <name evidence="1" type="ORF">Tsubulata_044966</name>
</gene>
<reference evidence="1" key="2">
    <citation type="journal article" date="2023" name="Plants (Basel)">
        <title>Annotation of the Turnera subulata (Passifloraceae) Draft Genome Reveals the S-Locus Evolved after the Divergence of Turneroideae from Passifloroideae in a Stepwise Manner.</title>
        <authorList>
            <person name="Henning P.M."/>
            <person name="Roalson E.H."/>
            <person name="Mir W."/>
            <person name="McCubbin A.G."/>
            <person name="Shore J.S."/>
        </authorList>
    </citation>
    <scope>NUCLEOTIDE SEQUENCE</scope>
    <source>
        <strain evidence="1">F60SS</strain>
    </source>
</reference>
<dbReference type="PANTHER" id="PTHR48476:SF1">
    <property type="entry name" value="SHORT-CHAIN DEHYDROGENASE TIC 32, CHLOROPLASTIC-LIKE"/>
    <property type="match status" value="1"/>
</dbReference>
<name>A0A9Q0G6P2_9ROSI</name>
<comment type="caution">
    <text evidence="1">The sequence shown here is derived from an EMBL/GenBank/DDBJ whole genome shotgun (WGS) entry which is preliminary data.</text>
</comment>
<dbReference type="EMBL" id="JAKUCV010002046">
    <property type="protein sequence ID" value="KAJ4844121.1"/>
    <property type="molecule type" value="Genomic_DNA"/>
</dbReference>
<evidence type="ECO:0000313" key="1">
    <source>
        <dbReference type="EMBL" id="KAJ4844121.1"/>
    </source>
</evidence>
<sequence>MAVRNLDSGRKVKEAILKEIHTTKIDVMQLHLSSLESVWKFASEYVSMGRPLNILM</sequence>
<keyword evidence="2" id="KW-1185">Reference proteome</keyword>